<keyword evidence="3" id="KW-1185">Reference proteome</keyword>
<evidence type="ECO:0000313" key="2">
    <source>
        <dbReference type="EMBL" id="SDI43350.1"/>
    </source>
</evidence>
<name>A0A1G8KKC1_9BACI</name>
<evidence type="ECO:0000313" key="3">
    <source>
        <dbReference type="Proteomes" id="UP000198853"/>
    </source>
</evidence>
<feature type="region of interest" description="Disordered" evidence="1">
    <location>
        <begin position="121"/>
        <end position="147"/>
    </location>
</feature>
<sequence length="147" mass="17351">MSERKRMNIRVLPEVMDYIDAYRDQHDITYHGQALEKIIQEHEAWKIEDRSNRAIMDIAAEQFHQVFASELKKLQLGVNNSDRNTQILMELMNGMLMNENHLITTSNMESKPVSIAKEEVKERISHQRQKKIDWDESQKAKRTKGEV</sequence>
<dbReference type="EMBL" id="FNEN01000002">
    <property type="protein sequence ID" value="SDI43350.1"/>
    <property type="molecule type" value="Genomic_DNA"/>
</dbReference>
<dbReference type="Proteomes" id="UP000198853">
    <property type="component" value="Unassembled WGS sequence"/>
</dbReference>
<dbReference type="OrthoDB" id="2427428at2"/>
<evidence type="ECO:0000256" key="1">
    <source>
        <dbReference type="SAM" id="MobiDB-lite"/>
    </source>
</evidence>
<dbReference type="RefSeq" id="WP_090396053.1">
    <property type="nucleotide sequence ID" value="NZ_FNEN01000002.1"/>
</dbReference>
<dbReference type="AlphaFoldDB" id="A0A1G8KKC1"/>
<proteinExistence type="predicted"/>
<protein>
    <submittedName>
        <fullName evidence="2">Uncharacterized protein</fullName>
    </submittedName>
</protein>
<reference evidence="2 3" key="1">
    <citation type="submission" date="2016-10" db="EMBL/GenBank/DDBJ databases">
        <authorList>
            <person name="de Groot N.N."/>
        </authorList>
    </citation>
    <scope>NUCLEOTIDE SEQUENCE [LARGE SCALE GENOMIC DNA]</scope>
    <source>
        <strain evidence="2 3">DSM 21771</strain>
    </source>
</reference>
<gene>
    <name evidence="2" type="ORF">SAMN04488123_102131</name>
</gene>
<organism evidence="2 3">
    <name type="scientific">Natribacillus halophilus</name>
    <dbReference type="NCBI Taxonomy" id="549003"/>
    <lineage>
        <taxon>Bacteria</taxon>
        <taxon>Bacillati</taxon>
        <taxon>Bacillota</taxon>
        <taxon>Bacilli</taxon>
        <taxon>Bacillales</taxon>
        <taxon>Bacillaceae</taxon>
        <taxon>Natribacillus</taxon>
    </lineage>
</organism>
<accession>A0A1G8KKC1</accession>